<dbReference type="Gene3D" id="1.25.40.10">
    <property type="entry name" value="Tetratricopeptide repeat domain"/>
    <property type="match status" value="1"/>
</dbReference>
<evidence type="ECO:0000256" key="1">
    <source>
        <dbReference type="SAM" id="SignalP"/>
    </source>
</evidence>
<protein>
    <submittedName>
        <fullName evidence="2">Uncharacterized protein</fullName>
    </submittedName>
</protein>
<dbReference type="RefSeq" id="WP_173584053.1">
    <property type="nucleotide sequence ID" value="NZ_WOTB01000019.1"/>
</dbReference>
<proteinExistence type="predicted"/>
<dbReference type="SUPFAM" id="SSF48452">
    <property type="entry name" value="TPR-like"/>
    <property type="match status" value="1"/>
</dbReference>
<accession>A0ABX0JVY7</accession>
<dbReference type="EMBL" id="WOTB01000019">
    <property type="protein sequence ID" value="NHN85659.1"/>
    <property type="molecule type" value="Genomic_DNA"/>
</dbReference>
<comment type="caution">
    <text evidence="2">The sequence shown here is derived from an EMBL/GenBank/DDBJ whole genome shotgun (WGS) entry which is preliminary data.</text>
</comment>
<dbReference type="InterPro" id="IPR011990">
    <property type="entry name" value="TPR-like_helical_dom_sf"/>
</dbReference>
<dbReference type="Proteomes" id="UP000635278">
    <property type="component" value="Unassembled WGS sequence"/>
</dbReference>
<feature type="signal peptide" evidence="1">
    <location>
        <begin position="1"/>
        <end position="30"/>
    </location>
</feature>
<gene>
    <name evidence="2" type="ORF">GOB93_13555</name>
</gene>
<reference evidence="2 3" key="1">
    <citation type="journal article" date="2020" name="Int. J. Syst. Evol. Microbiol.">
        <title>Novel acetic acid bacteria from cider fermentations: Acetobacter conturbans sp. nov. and Acetobacter fallax sp. nov.</title>
        <authorList>
            <person name="Sombolestani A.S."/>
            <person name="Cleenwerck I."/>
            <person name="Cnockaert M."/>
            <person name="Borremans W."/>
            <person name="Wieme A.D."/>
            <person name="De Vuyst L."/>
            <person name="Vandamme P."/>
        </authorList>
    </citation>
    <scope>NUCLEOTIDE SEQUENCE [LARGE SCALE GENOMIC DNA]</scope>
    <source>
        <strain evidence="2 3">LMG 30640</strain>
    </source>
</reference>
<dbReference type="PROSITE" id="PS51257">
    <property type="entry name" value="PROKAR_LIPOPROTEIN"/>
    <property type="match status" value="1"/>
</dbReference>
<keyword evidence="3" id="KW-1185">Reference proteome</keyword>
<sequence>MSFRLSRMALLAGAVFCLPLSVSCVSSAQAADVLSPAVGKPLQAAQAALAAHNYAKAMAAVNDADAIKGKNDYESYTIDQMRAAVAAQSGDVAAATSAYDKLIASPRTPKDAKAQMMMAEATMAYTAKDYAHAVPAIERYLKQVGPNEQMETLLVQSYYLQKDFKNAARVQQTMIDEAIRAKKVPTENQLQLLATCQSQMKDTGAMTHTYVLLATYYPKPEYWALLLHGLVTNPKLPPALQLDVYRIRLAAGNLTATGDFMDATEIAMQMGLPQVALNIMNQGYASGALGKDAGAAREAKLKALVVKTVEDKKASADSDAAAAAQAPSGNALITAGYNYVTFGQVDKGLDLIRQGIAKGPFDVNVAKLRLGEAQMDGGRIADAITTFGTVEGDNGARDIAELWALKLKSAAKK</sequence>
<evidence type="ECO:0000313" key="3">
    <source>
        <dbReference type="Proteomes" id="UP000635278"/>
    </source>
</evidence>
<keyword evidence="1" id="KW-0732">Signal</keyword>
<feature type="chain" id="PRO_5045696278" evidence="1">
    <location>
        <begin position="31"/>
        <end position="413"/>
    </location>
</feature>
<evidence type="ECO:0000313" key="2">
    <source>
        <dbReference type="EMBL" id="NHN85659.1"/>
    </source>
</evidence>
<name>A0ABX0JVY7_9PROT</name>
<organism evidence="2 3">
    <name type="scientific">Acetobacter musti</name>
    <dbReference type="NCBI Taxonomy" id="864732"/>
    <lineage>
        <taxon>Bacteria</taxon>
        <taxon>Pseudomonadati</taxon>
        <taxon>Pseudomonadota</taxon>
        <taxon>Alphaproteobacteria</taxon>
        <taxon>Acetobacterales</taxon>
        <taxon>Acetobacteraceae</taxon>
        <taxon>Acetobacter</taxon>
    </lineage>
</organism>